<gene>
    <name evidence="1" type="ORF">CCR75_002074</name>
</gene>
<comment type="caution">
    <text evidence="1">The sequence shown here is derived from an EMBL/GenBank/DDBJ whole genome shotgun (WGS) entry which is preliminary data.</text>
</comment>
<sequence>MLVGSGRSHCAGASSLILLRGASCHCEVENDFSALLNLMYHSNGLLASWSYQQQQANPKM</sequence>
<evidence type="ECO:0000313" key="2">
    <source>
        <dbReference type="Proteomes" id="UP000294530"/>
    </source>
</evidence>
<dbReference type="Proteomes" id="UP000294530">
    <property type="component" value="Unassembled WGS sequence"/>
</dbReference>
<accession>A0A976IJH7</accession>
<dbReference type="EMBL" id="SHOA02000001">
    <property type="protein sequence ID" value="TDH72979.1"/>
    <property type="molecule type" value="Genomic_DNA"/>
</dbReference>
<protein>
    <submittedName>
        <fullName evidence="1">Uncharacterized protein</fullName>
    </submittedName>
</protein>
<dbReference type="RefSeq" id="XP_067822478.1">
    <property type="nucleotide sequence ID" value="XM_067960174.1"/>
</dbReference>
<keyword evidence="2" id="KW-1185">Reference proteome</keyword>
<dbReference type="AlphaFoldDB" id="A0A976IJH7"/>
<name>A0A976IJH7_BRELC</name>
<dbReference type="KEGG" id="blac:94345845"/>
<evidence type="ECO:0000313" key="1">
    <source>
        <dbReference type="EMBL" id="TDH72979.1"/>
    </source>
</evidence>
<proteinExistence type="predicted"/>
<reference evidence="1 2" key="1">
    <citation type="journal article" date="2021" name="Genome Biol.">
        <title>AFLAP: assembly-free linkage analysis pipeline using k-mers from genome sequencing data.</title>
        <authorList>
            <person name="Fletcher K."/>
            <person name="Zhang L."/>
            <person name="Gil J."/>
            <person name="Han R."/>
            <person name="Cavanaugh K."/>
            <person name="Michelmore R."/>
        </authorList>
    </citation>
    <scope>NUCLEOTIDE SEQUENCE [LARGE SCALE GENOMIC DNA]</scope>
    <source>
        <strain evidence="1 2">SF5</strain>
    </source>
</reference>
<dbReference type="GeneID" id="94345845"/>
<organism evidence="1 2">
    <name type="scientific">Bremia lactucae</name>
    <name type="common">Lettuce downy mildew</name>
    <dbReference type="NCBI Taxonomy" id="4779"/>
    <lineage>
        <taxon>Eukaryota</taxon>
        <taxon>Sar</taxon>
        <taxon>Stramenopiles</taxon>
        <taxon>Oomycota</taxon>
        <taxon>Peronosporomycetes</taxon>
        <taxon>Peronosporales</taxon>
        <taxon>Peronosporaceae</taxon>
        <taxon>Bremia</taxon>
    </lineage>
</organism>